<evidence type="ECO:0000313" key="3">
    <source>
        <dbReference type="EMBL" id="WRL67181.1"/>
    </source>
</evidence>
<dbReference type="SUPFAM" id="SSF56176">
    <property type="entry name" value="FAD-binding/transporter-associated domain-like"/>
    <property type="match status" value="1"/>
</dbReference>
<feature type="compositionally biased region" description="Basic residues" evidence="1">
    <location>
        <begin position="69"/>
        <end position="80"/>
    </location>
</feature>
<evidence type="ECO:0000259" key="2">
    <source>
        <dbReference type="Pfam" id="PF01565"/>
    </source>
</evidence>
<dbReference type="InterPro" id="IPR051914">
    <property type="entry name" value="FAD-linked_OxidoTrans_Type4"/>
</dbReference>
<dbReference type="Gene3D" id="3.30.465.10">
    <property type="match status" value="1"/>
</dbReference>
<gene>
    <name evidence="3" type="ORF">U6N30_26900</name>
</gene>
<dbReference type="InterPro" id="IPR036318">
    <property type="entry name" value="FAD-bd_PCMH-like_sf"/>
</dbReference>
<dbReference type="Proteomes" id="UP001324287">
    <property type="component" value="Chromosome"/>
</dbReference>
<organism evidence="3 4">
    <name type="scientific">Blastococcus brunescens</name>
    <dbReference type="NCBI Taxonomy" id="1564165"/>
    <lineage>
        <taxon>Bacteria</taxon>
        <taxon>Bacillati</taxon>
        <taxon>Actinomycetota</taxon>
        <taxon>Actinomycetes</taxon>
        <taxon>Geodermatophilales</taxon>
        <taxon>Geodermatophilaceae</taxon>
        <taxon>Blastococcus</taxon>
    </lineage>
</organism>
<dbReference type="PANTHER" id="PTHR42934">
    <property type="entry name" value="GLYCOLATE OXIDASE SUBUNIT GLCD"/>
    <property type="match status" value="1"/>
</dbReference>
<name>A0ABZ1B8U8_9ACTN</name>
<dbReference type="PANTHER" id="PTHR42934:SF2">
    <property type="entry name" value="GLYCOLATE OXIDASE SUBUNIT GLCD"/>
    <property type="match status" value="1"/>
</dbReference>
<feature type="domain" description="FAD linked oxidase N-terminal" evidence="2">
    <location>
        <begin position="1"/>
        <end position="40"/>
    </location>
</feature>
<evidence type="ECO:0000313" key="4">
    <source>
        <dbReference type="Proteomes" id="UP001324287"/>
    </source>
</evidence>
<feature type="compositionally biased region" description="Low complexity" evidence="1">
    <location>
        <begin position="46"/>
        <end position="68"/>
    </location>
</feature>
<keyword evidence="4" id="KW-1185">Reference proteome</keyword>
<dbReference type="EMBL" id="CP141261">
    <property type="protein sequence ID" value="WRL67181.1"/>
    <property type="molecule type" value="Genomic_DNA"/>
</dbReference>
<dbReference type="Pfam" id="PF01565">
    <property type="entry name" value="FAD_binding_4"/>
    <property type="match status" value="1"/>
</dbReference>
<evidence type="ECO:0000256" key="1">
    <source>
        <dbReference type="SAM" id="MobiDB-lite"/>
    </source>
</evidence>
<dbReference type="InterPro" id="IPR016169">
    <property type="entry name" value="FAD-bd_PCMH_sub2"/>
</dbReference>
<accession>A0ABZ1B8U8</accession>
<protein>
    <submittedName>
        <fullName evidence="3">FAD-binding protein</fullName>
    </submittedName>
</protein>
<proteinExistence type="predicted"/>
<sequence>MGGNLSTNSGGLCCVKYGVTTDYVLGLEVVLVDGRVLRTGRRTVKGSPGTTSSGCSSGPRARSASSPRRPSRCARLRSRRSPSSPPSRRPRRPGRSWSGW</sequence>
<feature type="region of interest" description="Disordered" evidence="1">
    <location>
        <begin position="41"/>
        <end position="100"/>
    </location>
</feature>
<reference evidence="3 4" key="1">
    <citation type="submission" date="2023-12" db="EMBL/GenBank/DDBJ databases">
        <title>Blastococcus brunescens sp. nov., an actonobacterium isolated from sandstone collected in sahara desert.</title>
        <authorList>
            <person name="Gtari M."/>
            <person name="Ghodhbane F."/>
        </authorList>
    </citation>
    <scope>NUCLEOTIDE SEQUENCE [LARGE SCALE GENOMIC DNA]</scope>
    <source>
        <strain evidence="3 4">BMG 8361</strain>
    </source>
</reference>
<dbReference type="InterPro" id="IPR006094">
    <property type="entry name" value="Oxid_FAD_bind_N"/>
</dbReference>